<dbReference type="EMBL" id="MKIR01000002">
    <property type="protein sequence ID" value="OFI50244.1"/>
    <property type="molecule type" value="Genomic_DNA"/>
</dbReference>
<dbReference type="InterPro" id="IPR016181">
    <property type="entry name" value="Acyl_CoA_acyltransferase"/>
</dbReference>
<protein>
    <recommendedName>
        <fullName evidence="1">N-acetyltransferase domain-containing protein</fullName>
    </recommendedName>
</protein>
<dbReference type="OrthoDB" id="9796171at2"/>
<proteinExistence type="predicted"/>
<dbReference type="InterPro" id="IPR000182">
    <property type="entry name" value="GNAT_dom"/>
</dbReference>
<keyword evidence="3" id="KW-1185">Reference proteome</keyword>
<dbReference type="SUPFAM" id="SSF55729">
    <property type="entry name" value="Acyl-CoA N-acyltransferases (Nat)"/>
    <property type="match status" value="1"/>
</dbReference>
<dbReference type="RefSeq" id="WP_070791464.1">
    <property type="nucleotide sequence ID" value="NZ_MKIR01000002.1"/>
</dbReference>
<feature type="domain" description="N-acetyltransferase" evidence="1">
    <location>
        <begin position="6"/>
        <end position="147"/>
    </location>
</feature>
<evidence type="ECO:0000313" key="3">
    <source>
        <dbReference type="Proteomes" id="UP000178622"/>
    </source>
</evidence>
<dbReference type="Gene3D" id="3.40.630.30">
    <property type="match status" value="1"/>
</dbReference>
<accession>A0A1E8GPR7</accession>
<sequence length="150" mass="17696">MKIYFKSFSELTNLEIFEIFRVRTQVFIVEQNCPYQDIDEIDKTCLHVFMKNESGEVVAYSRVFNRLLDKKISQIGRVLTTVRGENLGYKIFDQAIKVALDELDAEKIYIEAQVYAIDFYKKFGFEVVSEEFLEDDIPHVRMELKKSKVD</sequence>
<reference evidence="3" key="1">
    <citation type="submission" date="2016-09" db="EMBL/GenBank/DDBJ databases">
        <title>Draft genome sequence of a novel species of the family Streptococcaceae isolated from flowers.</title>
        <authorList>
            <person name="Chuah L.-O."/>
            <person name="Yap K.-P."/>
            <person name="Thong K.L."/>
            <person name="Liong M.T."/>
            <person name="Ahmad R."/>
            <person name="Rusul G."/>
        </authorList>
    </citation>
    <scope>NUCLEOTIDE SEQUENCE [LARGE SCALE GENOMIC DNA]</scope>
    <source>
        <strain evidence="3">DF1</strain>
    </source>
</reference>
<evidence type="ECO:0000313" key="2">
    <source>
        <dbReference type="EMBL" id="OFI50244.1"/>
    </source>
</evidence>
<dbReference type="Pfam" id="PF13673">
    <property type="entry name" value="Acetyltransf_10"/>
    <property type="match status" value="1"/>
</dbReference>
<dbReference type="AlphaFoldDB" id="A0A1E8GPR7"/>
<dbReference type="Proteomes" id="UP000178622">
    <property type="component" value="Unassembled WGS sequence"/>
</dbReference>
<evidence type="ECO:0000259" key="1">
    <source>
        <dbReference type="PROSITE" id="PS51186"/>
    </source>
</evidence>
<dbReference type="STRING" id="1859473.BG261_08980"/>
<comment type="caution">
    <text evidence="2">The sequence shown here is derived from an EMBL/GenBank/DDBJ whole genome shotgun (WGS) entry which is preliminary data.</text>
</comment>
<organism evidence="2 3">
    <name type="scientific">Floricoccus tropicus</name>
    <dbReference type="NCBI Taxonomy" id="1859473"/>
    <lineage>
        <taxon>Bacteria</taxon>
        <taxon>Bacillati</taxon>
        <taxon>Bacillota</taxon>
        <taxon>Bacilli</taxon>
        <taxon>Lactobacillales</taxon>
        <taxon>Streptococcaceae</taxon>
        <taxon>Floricoccus</taxon>
    </lineage>
</organism>
<dbReference type="PROSITE" id="PS51186">
    <property type="entry name" value="GNAT"/>
    <property type="match status" value="1"/>
</dbReference>
<dbReference type="GO" id="GO:0016747">
    <property type="term" value="F:acyltransferase activity, transferring groups other than amino-acyl groups"/>
    <property type="evidence" value="ECO:0007669"/>
    <property type="project" value="InterPro"/>
</dbReference>
<gene>
    <name evidence="2" type="ORF">BG261_08980</name>
</gene>
<name>A0A1E8GPR7_9LACT</name>